<evidence type="ECO:0000313" key="5">
    <source>
        <dbReference type="Proteomes" id="UP000032250"/>
    </source>
</evidence>
<dbReference type="OrthoDB" id="411368at2"/>
<protein>
    <submittedName>
        <fullName evidence="4">Membrane protein</fullName>
    </submittedName>
</protein>
<dbReference type="EMBL" id="JXSU01000008">
    <property type="protein sequence ID" value="KIS22217.1"/>
    <property type="molecule type" value="Genomic_DNA"/>
</dbReference>
<name>A0A0D1BQW7_CLOBO</name>
<dbReference type="Proteomes" id="UP000032250">
    <property type="component" value="Unassembled WGS sequence"/>
</dbReference>
<keyword evidence="2 3" id="KW-1133">Transmembrane helix</keyword>
<keyword evidence="1 3" id="KW-0812">Transmembrane</keyword>
<sequence>MEHKKIMYNTNILDIVQVAIMAAIICVVTFTIKVPTYAGYTHLGDSMVLLSVVLLGRKKGVLSSAIGMGMADIISGYLIWAPFTIVIKGLMAFIAGTIIYKNKEKQETLSIKLLGFILAGMWMIVAYYLAGAIIARFIMFESATLNQALLIALKDIPSNIAQAVVGIVIALPLGKALKKSNLMKSIK</sequence>
<feature type="transmembrane region" description="Helical" evidence="3">
    <location>
        <begin position="85"/>
        <end position="101"/>
    </location>
</feature>
<dbReference type="AlphaFoldDB" id="A0A0D1BQW7"/>
<evidence type="ECO:0000256" key="3">
    <source>
        <dbReference type="SAM" id="Phobius"/>
    </source>
</evidence>
<proteinExistence type="predicted"/>
<feature type="transmembrane region" description="Helical" evidence="3">
    <location>
        <begin position="113"/>
        <end position="139"/>
    </location>
</feature>
<gene>
    <name evidence="4" type="ORF">N495_17310</name>
</gene>
<dbReference type="InterPro" id="IPR009825">
    <property type="entry name" value="ECF_substrate-spec-like"/>
</dbReference>
<accession>A0A0D1BQW7</accession>
<dbReference type="PANTHER" id="PTHR37815">
    <property type="entry name" value="UPF0397 PROTEIN BC_2624-RELATED"/>
    <property type="match status" value="1"/>
</dbReference>
<reference evidence="4 5" key="1">
    <citation type="submission" date="2014-06" db="EMBL/GenBank/DDBJ databases">
        <title>Genome characterization of distinct group I Clostridium botulinum lineages.</title>
        <authorList>
            <person name="Giordani F."/>
            <person name="Anselmo A."/>
            <person name="Fillo S."/>
            <person name="Palozzi A.M."/>
            <person name="Fortunato A."/>
            <person name="Gentile B."/>
            <person name="Ciammaruconi A."/>
            <person name="Anniballi F."/>
            <person name="De Medici D."/>
            <person name="Lista F."/>
        </authorList>
    </citation>
    <scope>NUCLEOTIDE SEQUENCE [LARGE SCALE GENOMIC DNA]</scope>
    <source>
        <strain evidence="4 5">B2 450</strain>
    </source>
</reference>
<dbReference type="Gene3D" id="1.10.1760.20">
    <property type="match status" value="1"/>
</dbReference>
<dbReference type="HOGENOM" id="CLU_084705_0_0_9"/>
<organism evidence="4 5">
    <name type="scientific">Clostridium botulinum B2 450</name>
    <dbReference type="NCBI Taxonomy" id="1379739"/>
    <lineage>
        <taxon>Bacteria</taxon>
        <taxon>Bacillati</taxon>
        <taxon>Bacillota</taxon>
        <taxon>Clostridia</taxon>
        <taxon>Eubacteriales</taxon>
        <taxon>Clostridiaceae</taxon>
        <taxon>Clostridium</taxon>
    </lineage>
</organism>
<comment type="caution">
    <text evidence="4">The sequence shown here is derived from an EMBL/GenBank/DDBJ whole genome shotgun (WGS) entry which is preliminary data.</text>
</comment>
<feature type="transmembrane region" description="Helical" evidence="3">
    <location>
        <begin position="12"/>
        <end position="32"/>
    </location>
</feature>
<evidence type="ECO:0000313" key="4">
    <source>
        <dbReference type="EMBL" id="KIS22217.1"/>
    </source>
</evidence>
<dbReference type="GO" id="GO:0016020">
    <property type="term" value="C:membrane"/>
    <property type="evidence" value="ECO:0007669"/>
    <property type="project" value="InterPro"/>
</dbReference>
<evidence type="ECO:0000256" key="1">
    <source>
        <dbReference type="ARBA" id="ARBA00022692"/>
    </source>
</evidence>
<keyword evidence="3" id="KW-0472">Membrane</keyword>
<feature type="transmembrane region" description="Helical" evidence="3">
    <location>
        <begin position="159"/>
        <end position="177"/>
    </location>
</feature>
<dbReference type="PATRIC" id="fig|1379739.3.peg.3841"/>
<evidence type="ECO:0000256" key="2">
    <source>
        <dbReference type="ARBA" id="ARBA00022989"/>
    </source>
</evidence>
<dbReference type="PANTHER" id="PTHR37815:SF3">
    <property type="entry name" value="UPF0397 PROTEIN SPR0429"/>
    <property type="match status" value="1"/>
</dbReference>
<dbReference type="Pfam" id="PF07155">
    <property type="entry name" value="ECF-ribofla_trS"/>
    <property type="match status" value="1"/>
</dbReference>
<dbReference type="RefSeq" id="WP_003483209.1">
    <property type="nucleotide sequence ID" value="NZ_JXSU01000008.1"/>
</dbReference>